<evidence type="ECO:0000259" key="3">
    <source>
        <dbReference type="PROSITE" id="PS50228"/>
    </source>
</evidence>
<keyword evidence="5" id="KW-1185">Reference proteome</keyword>
<dbReference type="InterPro" id="IPR043159">
    <property type="entry name" value="Lectin_gal-bd_sf"/>
</dbReference>
<proteinExistence type="predicted"/>
<evidence type="ECO:0000313" key="5">
    <source>
        <dbReference type="Proteomes" id="UP000694680"/>
    </source>
</evidence>
<reference evidence="4" key="1">
    <citation type="submission" date="2020-06" db="EMBL/GenBank/DDBJ databases">
        <authorList>
            <consortium name="Wellcome Sanger Institute Data Sharing"/>
        </authorList>
    </citation>
    <scope>NUCLEOTIDE SEQUENCE [LARGE SCALE GENOMIC DNA]</scope>
</reference>
<dbReference type="Pfam" id="PF02140">
    <property type="entry name" value="SUEL_Lectin"/>
    <property type="match status" value="2"/>
</dbReference>
<gene>
    <name evidence="4" type="primary">LOC114467297</name>
</gene>
<reference evidence="4" key="3">
    <citation type="submission" date="2025-09" db="UniProtKB">
        <authorList>
            <consortium name="Ensembl"/>
        </authorList>
    </citation>
    <scope>IDENTIFICATION</scope>
</reference>
<evidence type="ECO:0000256" key="1">
    <source>
        <dbReference type="ARBA" id="ARBA00022734"/>
    </source>
</evidence>
<dbReference type="PANTHER" id="PTHR46780">
    <property type="entry name" value="PROTEIN EVA-1"/>
    <property type="match status" value="1"/>
</dbReference>
<accession>A0A8C5E0F1</accession>
<reference evidence="4" key="2">
    <citation type="submission" date="2025-08" db="UniProtKB">
        <authorList>
            <consortium name="Ensembl"/>
        </authorList>
    </citation>
    <scope>IDENTIFICATION</scope>
</reference>
<name>A0A8C5E0F1_GOUWI</name>
<sequence>MFYIRGSHLVSPYQGVISVQSALYGRADSTICSEGRPEEQLSDCHCSLDGTTQYVKGRCDGKKVCELNTNEVRKYNPCRGTFKYLDTNFTCLPALTKVACQESLAVLFCDVGQIIHVYGADYGRRDHTTCTYDLPANNYQNVFCSFPTTKVAESCNGENSCIIQASNSMFGNPCHGTYKYLEVAYVCECR</sequence>
<dbReference type="AlphaFoldDB" id="A0A8C5E0F1"/>
<dbReference type="PROSITE" id="PS50228">
    <property type="entry name" value="SUEL_LECTIN"/>
    <property type="match status" value="2"/>
</dbReference>
<evidence type="ECO:0000256" key="2">
    <source>
        <dbReference type="ARBA" id="ARBA00022737"/>
    </source>
</evidence>
<organism evidence="4 5">
    <name type="scientific">Gouania willdenowi</name>
    <name type="common">Blunt-snouted clingfish</name>
    <name type="synonym">Lepadogaster willdenowi</name>
    <dbReference type="NCBI Taxonomy" id="441366"/>
    <lineage>
        <taxon>Eukaryota</taxon>
        <taxon>Metazoa</taxon>
        <taxon>Chordata</taxon>
        <taxon>Craniata</taxon>
        <taxon>Vertebrata</taxon>
        <taxon>Euteleostomi</taxon>
        <taxon>Actinopterygii</taxon>
        <taxon>Neopterygii</taxon>
        <taxon>Teleostei</taxon>
        <taxon>Neoteleostei</taxon>
        <taxon>Acanthomorphata</taxon>
        <taxon>Ovalentaria</taxon>
        <taxon>Blenniimorphae</taxon>
        <taxon>Blenniiformes</taxon>
        <taxon>Gobiesocoidei</taxon>
        <taxon>Gobiesocidae</taxon>
        <taxon>Gobiesocinae</taxon>
        <taxon>Gouania</taxon>
    </lineage>
</organism>
<dbReference type="InterPro" id="IPR000922">
    <property type="entry name" value="Lectin_gal-bd_dom"/>
</dbReference>
<dbReference type="Gene3D" id="2.60.120.740">
    <property type="match status" value="2"/>
</dbReference>
<dbReference type="Proteomes" id="UP000694680">
    <property type="component" value="Chromosome 7"/>
</dbReference>
<keyword evidence="2" id="KW-0677">Repeat</keyword>
<dbReference type="GO" id="GO:0030246">
    <property type="term" value="F:carbohydrate binding"/>
    <property type="evidence" value="ECO:0007669"/>
    <property type="project" value="UniProtKB-KW"/>
</dbReference>
<keyword evidence="1" id="KW-0430">Lectin</keyword>
<feature type="domain" description="SUEL-type lectin" evidence="3">
    <location>
        <begin position="8"/>
        <end position="92"/>
    </location>
</feature>
<dbReference type="Ensembl" id="ENSGWIT00000014397.1">
    <property type="protein sequence ID" value="ENSGWIP00000012941.1"/>
    <property type="gene ID" value="ENSGWIG00000007442.1"/>
</dbReference>
<feature type="domain" description="SUEL-type lectin" evidence="3">
    <location>
        <begin position="99"/>
        <end position="188"/>
    </location>
</feature>
<evidence type="ECO:0000313" key="4">
    <source>
        <dbReference type="Ensembl" id="ENSGWIP00000012941.1"/>
    </source>
</evidence>
<protein>
    <submittedName>
        <fullName evidence="4">L-rhamnose-binding lectin SML-like</fullName>
    </submittedName>
</protein>